<accession>A0A510V8D2</accession>
<keyword evidence="2" id="KW-1185">Reference proteome</keyword>
<evidence type="ECO:0000313" key="2">
    <source>
        <dbReference type="Proteomes" id="UP000321118"/>
    </source>
</evidence>
<gene>
    <name evidence="1" type="ORF">CXY01_19350</name>
</gene>
<name>A0A510V8D2_9CELL</name>
<dbReference type="EMBL" id="BJUB01000005">
    <property type="protein sequence ID" value="GEK21415.1"/>
    <property type="molecule type" value="Genomic_DNA"/>
</dbReference>
<sequence>MRSAVGASSEKLPRHLRHLVHDLDGMGDGTGRSLVHALATAQVWEPYFQIVRWRERHGEYVLDHDDEYVLAMINALGGGLDASIVADALTADDELREGTFWRMFEVSGSRRVNLAYLDRYRGEPGQGWQASIDLLVTDGTLDRDRVLDACAGALGRDFPAAQRRWFARLRSSLAASGGRP</sequence>
<comment type="caution">
    <text evidence="1">The sequence shown here is derived from an EMBL/GenBank/DDBJ whole genome shotgun (WGS) entry which is preliminary data.</text>
</comment>
<dbReference type="AlphaFoldDB" id="A0A510V8D2"/>
<evidence type="ECO:0000313" key="1">
    <source>
        <dbReference type="EMBL" id="GEK21415.1"/>
    </source>
</evidence>
<protein>
    <submittedName>
        <fullName evidence="1">Uncharacterized protein</fullName>
    </submittedName>
</protein>
<dbReference type="Proteomes" id="UP000321118">
    <property type="component" value="Unassembled WGS sequence"/>
</dbReference>
<proteinExistence type="predicted"/>
<organism evidence="1 2">
    <name type="scientific">Cellulomonas xylanilytica</name>
    <dbReference type="NCBI Taxonomy" id="233583"/>
    <lineage>
        <taxon>Bacteria</taxon>
        <taxon>Bacillati</taxon>
        <taxon>Actinomycetota</taxon>
        <taxon>Actinomycetes</taxon>
        <taxon>Micrococcales</taxon>
        <taxon>Cellulomonadaceae</taxon>
        <taxon>Cellulomonas</taxon>
    </lineage>
</organism>
<reference evidence="1 2" key="1">
    <citation type="submission" date="2019-07" db="EMBL/GenBank/DDBJ databases">
        <title>Whole genome shotgun sequence of Cellulomonas xylanilytica NBRC 101102.</title>
        <authorList>
            <person name="Hosoyama A."/>
            <person name="Uohara A."/>
            <person name="Ohji S."/>
            <person name="Ichikawa N."/>
        </authorList>
    </citation>
    <scope>NUCLEOTIDE SEQUENCE [LARGE SCALE GENOMIC DNA]</scope>
    <source>
        <strain evidence="1 2">NBRC 101102</strain>
    </source>
</reference>